<keyword evidence="5" id="KW-0862">Zinc</keyword>
<dbReference type="Pfam" id="PF01385">
    <property type="entry name" value="OrfB_IS605"/>
    <property type="match status" value="1"/>
</dbReference>
<dbReference type="Pfam" id="PF07282">
    <property type="entry name" value="Cas12f1-like_TNB"/>
    <property type="match status" value="1"/>
</dbReference>
<dbReference type="OrthoDB" id="443538at2"/>
<keyword evidence="13" id="KW-1185">Reference proteome</keyword>
<dbReference type="NCBIfam" id="TIGR01766">
    <property type="entry name" value="IS200/IS605 family accessory protein TnpB-like domain"/>
    <property type="match status" value="1"/>
</dbReference>
<dbReference type="GO" id="GO:0046872">
    <property type="term" value="F:metal ion binding"/>
    <property type="evidence" value="ECO:0007669"/>
    <property type="project" value="UniProtKB-KW"/>
</dbReference>
<feature type="region of interest" description="Disordered" evidence="8">
    <location>
        <begin position="402"/>
        <end position="426"/>
    </location>
</feature>
<dbReference type="GO" id="GO:0006310">
    <property type="term" value="P:DNA recombination"/>
    <property type="evidence" value="ECO:0007669"/>
    <property type="project" value="UniProtKB-KW"/>
</dbReference>
<evidence type="ECO:0000259" key="9">
    <source>
        <dbReference type="Pfam" id="PF01385"/>
    </source>
</evidence>
<organism evidence="12 13">
    <name type="scientific">Cuspidothrix issatschenkoi CHARLIE-1</name>
    <dbReference type="NCBI Taxonomy" id="2052836"/>
    <lineage>
        <taxon>Bacteria</taxon>
        <taxon>Bacillati</taxon>
        <taxon>Cyanobacteriota</taxon>
        <taxon>Cyanophyceae</taxon>
        <taxon>Nostocales</taxon>
        <taxon>Aphanizomenonaceae</taxon>
        <taxon>Cuspidothrix</taxon>
    </lineage>
</organism>
<comment type="caution">
    <text evidence="12">The sequence shown here is derived from an EMBL/GenBank/DDBJ whole genome shotgun (WGS) entry which is preliminary data.</text>
</comment>
<feature type="domain" description="Probable transposase IS891/IS1136/IS1341" evidence="9">
    <location>
        <begin position="178"/>
        <end position="287"/>
    </location>
</feature>
<comment type="similarity">
    <text evidence="2">In the N-terminal section; belongs to the transposase 2 family.</text>
</comment>
<dbReference type="GO" id="GO:0003677">
    <property type="term" value="F:DNA binding"/>
    <property type="evidence" value="ECO:0007669"/>
    <property type="project" value="UniProtKB-KW"/>
</dbReference>
<evidence type="ECO:0000313" key="13">
    <source>
        <dbReference type="Proteomes" id="UP000239589"/>
    </source>
</evidence>
<feature type="compositionally biased region" description="Polar residues" evidence="8">
    <location>
        <begin position="410"/>
        <end position="426"/>
    </location>
</feature>
<proteinExistence type="inferred from homology"/>
<dbReference type="PANTHER" id="PTHR30405">
    <property type="entry name" value="TRANSPOSASE"/>
    <property type="match status" value="1"/>
</dbReference>
<gene>
    <name evidence="12" type="ORF">CUN59_03460</name>
</gene>
<protein>
    <submittedName>
        <fullName evidence="12">Transposase</fullName>
    </submittedName>
</protein>
<dbReference type="GO" id="GO:0032196">
    <property type="term" value="P:transposition"/>
    <property type="evidence" value="ECO:0007669"/>
    <property type="project" value="UniProtKB-KW"/>
</dbReference>
<dbReference type="InterPro" id="IPR051399">
    <property type="entry name" value="RNA-guided_DNA_endo/Transpos"/>
</dbReference>
<evidence type="ECO:0000313" key="12">
    <source>
        <dbReference type="EMBL" id="PPJ64706.1"/>
    </source>
</evidence>
<keyword evidence="6" id="KW-0238">DNA-binding</keyword>
<feature type="domain" description="Cas12f1-like TNB" evidence="10">
    <location>
        <begin position="299"/>
        <end position="366"/>
    </location>
</feature>
<dbReference type="EMBL" id="PGEM01000024">
    <property type="protein sequence ID" value="PPJ64706.1"/>
    <property type="molecule type" value="Genomic_DNA"/>
</dbReference>
<keyword evidence="7" id="KW-0233">DNA recombination</keyword>
<feature type="domain" description="Transposase putative helix-turn-helix" evidence="11">
    <location>
        <begin position="1"/>
        <end position="47"/>
    </location>
</feature>
<keyword evidence="3" id="KW-0815">Transposition</keyword>
<evidence type="ECO:0000256" key="6">
    <source>
        <dbReference type="ARBA" id="ARBA00023125"/>
    </source>
</evidence>
<dbReference type="InterPro" id="IPR010095">
    <property type="entry name" value="Cas12f1-like_TNB"/>
</dbReference>
<dbReference type="InterPro" id="IPR001959">
    <property type="entry name" value="Transposase"/>
</dbReference>
<name>A0A2S6CY81_9CYAN</name>
<evidence type="ECO:0000259" key="11">
    <source>
        <dbReference type="Pfam" id="PF12323"/>
    </source>
</evidence>
<dbReference type="RefSeq" id="WP_104386516.1">
    <property type="nucleotide sequence ID" value="NZ_PGEM01000024.1"/>
</dbReference>
<evidence type="ECO:0000256" key="7">
    <source>
        <dbReference type="ARBA" id="ARBA00023172"/>
    </source>
</evidence>
<dbReference type="AlphaFoldDB" id="A0A2S6CY81"/>
<evidence type="ECO:0000256" key="8">
    <source>
        <dbReference type="SAM" id="MobiDB-lite"/>
    </source>
</evidence>
<dbReference type="NCBIfam" id="NF040570">
    <property type="entry name" value="guided_TnpB"/>
    <property type="match status" value="1"/>
</dbReference>
<dbReference type="InterPro" id="IPR021027">
    <property type="entry name" value="Transposase_put_HTH"/>
</dbReference>
<reference evidence="12 13" key="1">
    <citation type="submission" date="2018-02" db="EMBL/GenBank/DDBJ databases">
        <title>Discovery of a pederin family compound in a non-symbiotic bloom-forming cyanobacterium.</title>
        <authorList>
            <person name="Kust A."/>
            <person name="Mares J."/>
            <person name="Jokela J."/>
            <person name="Urajova P."/>
            <person name="Hajek J."/>
            <person name="Saurav K."/>
            <person name="Voracova K."/>
            <person name="Fewer D.P."/>
            <person name="Haapaniemi E."/>
            <person name="Permi P."/>
            <person name="Rehakova K."/>
            <person name="Sivonen K."/>
            <person name="Hrouzek P."/>
        </authorList>
    </citation>
    <scope>NUCLEOTIDE SEQUENCE [LARGE SCALE GENOMIC DNA]</scope>
    <source>
        <strain evidence="12 13">CHARLIE-1</strain>
    </source>
</reference>
<dbReference type="Pfam" id="PF12323">
    <property type="entry name" value="HTH_OrfB_IS605"/>
    <property type="match status" value="1"/>
</dbReference>
<evidence type="ECO:0000256" key="4">
    <source>
        <dbReference type="ARBA" id="ARBA00022723"/>
    </source>
</evidence>
<dbReference type="PANTHER" id="PTHR30405:SF25">
    <property type="entry name" value="RNA-GUIDED DNA ENDONUCLEASE INSQ-RELATED"/>
    <property type="match status" value="1"/>
</dbReference>
<feature type="region of interest" description="Disordered" evidence="8">
    <location>
        <begin position="208"/>
        <end position="240"/>
    </location>
</feature>
<feature type="compositionally biased region" description="Basic residues" evidence="8">
    <location>
        <begin position="213"/>
        <end position="240"/>
    </location>
</feature>
<evidence type="ECO:0000256" key="2">
    <source>
        <dbReference type="ARBA" id="ARBA00011044"/>
    </source>
</evidence>
<evidence type="ECO:0000256" key="3">
    <source>
        <dbReference type="ARBA" id="ARBA00022578"/>
    </source>
</evidence>
<dbReference type="Proteomes" id="UP000239589">
    <property type="component" value="Unassembled WGS sequence"/>
</dbReference>
<evidence type="ECO:0000256" key="5">
    <source>
        <dbReference type="ARBA" id="ARBA00022833"/>
    </source>
</evidence>
<accession>A0A2S6CY81</accession>
<sequence>MLHKAVQVRIYPSKEQETQLAQAFGCARWWWNYALNKSIETYKETGKGLSRAALNAFLPLLKKAEDTIWLGDCYSQVLQATTLNLTTAYKNFFDKRAGFPKFKSKHGKQSIQYPQNVKFVDGNVKLPGNIGIVKAKIHRPIEGKIKTVTISKTPSGKYFASILTEVEGVSTPLNTRKNQTISQGKIYGIDLGLKHFAVVTDGEKVSKYDNPKHLAKHEKNLKRKQKKLARKQKGSKSRNRYRKVVAKVYERVSNSRQDFLHKLSYKLVSDSQAVIVENLHVKGMVRNHNLAKSISDAGWETFTNFLAYKLERKGGKLVEIDRWFPSSKLCSNCFYQIGDMPLDVREWTCPHCGTHHDRDGNAAINIRTEGIRMLALSEVEGIKAEGSAVSAVGGEIRPKLGRKSKLRHSPVSTEANTVLGTPSQCG</sequence>
<evidence type="ECO:0000256" key="1">
    <source>
        <dbReference type="ARBA" id="ARBA00008761"/>
    </source>
</evidence>
<comment type="similarity">
    <text evidence="1">In the C-terminal section; belongs to the transposase 35 family.</text>
</comment>
<keyword evidence="4" id="KW-0479">Metal-binding</keyword>
<evidence type="ECO:0000259" key="10">
    <source>
        <dbReference type="Pfam" id="PF07282"/>
    </source>
</evidence>